<name>A0A8S9FDU5_BRACR</name>
<proteinExistence type="predicted"/>
<comment type="caution">
    <text evidence="8">The sequence shown here is derived from an EMBL/GenBank/DDBJ whole genome shotgun (WGS) entry which is preliminary data.</text>
</comment>
<dbReference type="Pfam" id="PF10075">
    <property type="entry name" value="CSN8_PSD8_EIF3K"/>
    <property type="match status" value="1"/>
</dbReference>
<dbReference type="InterPro" id="IPR016024">
    <property type="entry name" value="ARM-type_fold"/>
</dbReference>
<dbReference type="GO" id="GO:0043022">
    <property type="term" value="F:ribosome binding"/>
    <property type="evidence" value="ECO:0007669"/>
    <property type="project" value="InterPro"/>
</dbReference>
<dbReference type="GO" id="GO:0005634">
    <property type="term" value="C:nucleus"/>
    <property type="evidence" value="ECO:0007669"/>
    <property type="project" value="UniProtKB-SubCell"/>
</dbReference>
<dbReference type="InterPro" id="IPR016020">
    <property type="entry name" value="Transl_init_fac_sub12_N_euk"/>
</dbReference>
<sequence length="439" mass="49701">MEENCEDCMRWEEQLYWNHFQTVHFSQLLLPGFHNLLAIPKKFSTYCKRKLPKIVTLKSPSGTKYNVGLEEDDEKTLAFRCGWDKFVKDHSLHESDLLVFKFNGSSEFEVLIFDGDTLCEKPTSYFIRKCGHAEKTKARDFTATSSRSPKRCINPDDDVETTVNQEQPVKISPVGNELDDLIDIDTMLNQETVVPQTGIEQEEHSNSDIDTDSGQLPVISPTSKGPISEGKYPIGVFKKMRGQISINDLNRKAGGSRRRVGETNKRKALSLAKRAVSTKGFLVVMKRSHVALMALPTPDFSLCLFLIPERVQMEEQFKALSHYLETGRFQQFWDEAAKNRHFLESVPGFEEAIQAYASHLLSLSYQKLPRSVLAEAVNMDGASLDKFIEHQVANNGWIVEKEGGSIVLPQNEFNHPELKKNAGENVPLEHIARIFPILG</sequence>
<evidence type="ECO:0000313" key="8">
    <source>
        <dbReference type="EMBL" id="KAF2530959.1"/>
    </source>
</evidence>
<dbReference type="SMART" id="SM01019">
    <property type="entry name" value="B3"/>
    <property type="match status" value="1"/>
</dbReference>
<gene>
    <name evidence="8" type="ORF">F2Q70_00033442</name>
</gene>
<keyword evidence="5" id="KW-0539">Nucleus</keyword>
<evidence type="ECO:0000256" key="1">
    <source>
        <dbReference type="ARBA" id="ARBA00004123"/>
    </source>
</evidence>
<comment type="subcellular location">
    <subcellularLocation>
        <location evidence="1">Nucleus</location>
    </subcellularLocation>
</comment>
<dbReference type="Gene3D" id="1.25.40.250">
    <property type="entry name" value="ARM repeat, domain 1"/>
    <property type="match status" value="1"/>
</dbReference>
<dbReference type="GO" id="GO:0003677">
    <property type="term" value="F:DNA binding"/>
    <property type="evidence" value="ECO:0007669"/>
    <property type="project" value="UniProtKB-KW"/>
</dbReference>
<accession>A0A8S9FDU5</accession>
<evidence type="ECO:0000256" key="5">
    <source>
        <dbReference type="ARBA" id="ARBA00023242"/>
    </source>
</evidence>
<reference evidence="8" key="1">
    <citation type="submission" date="2019-12" db="EMBL/GenBank/DDBJ databases">
        <title>Genome sequencing and annotation of Brassica cretica.</title>
        <authorList>
            <person name="Studholme D.J."/>
            <person name="Sarris P.F."/>
        </authorList>
    </citation>
    <scope>NUCLEOTIDE SEQUENCE</scope>
    <source>
        <strain evidence="8">PFS-102/07</strain>
        <tissue evidence="8">Leaf</tissue>
    </source>
</reference>
<dbReference type="CDD" id="cd10017">
    <property type="entry name" value="B3_DNA"/>
    <property type="match status" value="1"/>
</dbReference>
<dbReference type="GO" id="GO:0003743">
    <property type="term" value="F:translation initiation factor activity"/>
    <property type="evidence" value="ECO:0007669"/>
    <property type="project" value="InterPro"/>
</dbReference>
<dbReference type="Pfam" id="PF02362">
    <property type="entry name" value="B3"/>
    <property type="match status" value="1"/>
</dbReference>
<keyword evidence="2" id="KW-0805">Transcription regulation</keyword>
<dbReference type="InterPro" id="IPR033464">
    <property type="entry name" value="CSN8_PSD8_EIF3K"/>
</dbReference>
<dbReference type="PANTHER" id="PTHR13022:SF1">
    <property type="entry name" value="EUKARYOTIC TRANSLATION INITIATION FACTOR 3 SUBUNIT K"/>
    <property type="match status" value="1"/>
</dbReference>
<dbReference type="InterPro" id="IPR003340">
    <property type="entry name" value="B3_DNA-bd"/>
</dbReference>
<dbReference type="SUPFAM" id="SSF101936">
    <property type="entry name" value="DNA-binding pseudobarrel domain"/>
    <property type="match status" value="1"/>
</dbReference>
<protein>
    <recommendedName>
        <fullName evidence="7">TF-B3 domain-containing protein</fullName>
    </recommendedName>
</protein>
<keyword evidence="4" id="KW-0804">Transcription</keyword>
<dbReference type="PROSITE" id="PS50863">
    <property type="entry name" value="B3"/>
    <property type="match status" value="1"/>
</dbReference>
<evidence type="ECO:0000256" key="2">
    <source>
        <dbReference type="ARBA" id="ARBA00023015"/>
    </source>
</evidence>
<dbReference type="InterPro" id="IPR036388">
    <property type="entry name" value="WH-like_DNA-bd_sf"/>
</dbReference>
<dbReference type="SUPFAM" id="SSF48371">
    <property type="entry name" value="ARM repeat"/>
    <property type="match status" value="1"/>
</dbReference>
<evidence type="ECO:0000256" key="4">
    <source>
        <dbReference type="ARBA" id="ARBA00023163"/>
    </source>
</evidence>
<organism evidence="8">
    <name type="scientific">Brassica cretica</name>
    <name type="common">Mustard</name>
    <dbReference type="NCBI Taxonomy" id="69181"/>
    <lineage>
        <taxon>Eukaryota</taxon>
        <taxon>Viridiplantae</taxon>
        <taxon>Streptophyta</taxon>
        <taxon>Embryophyta</taxon>
        <taxon>Tracheophyta</taxon>
        <taxon>Spermatophyta</taxon>
        <taxon>Magnoliopsida</taxon>
        <taxon>eudicotyledons</taxon>
        <taxon>Gunneridae</taxon>
        <taxon>Pentapetalae</taxon>
        <taxon>rosids</taxon>
        <taxon>malvids</taxon>
        <taxon>Brassicales</taxon>
        <taxon>Brassicaceae</taxon>
        <taxon>Brassiceae</taxon>
        <taxon>Brassica</taxon>
    </lineage>
</organism>
<feature type="domain" description="TF-B3" evidence="7">
    <location>
        <begin position="22"/>
        <end position="116"/>
    </location>
</feature>
<evidence type="ECO:0000256" key="6">
    <source>
        <dbReference type="SAM" id="MobiDB-lite"/>
    </source>
</evidence>
<dbReference type="AlphaFoldDB" id="A0A8S9FDU5"/>
<dbReference type="PANTHER" id="PTHR13022">
    <property type="entry name" value="EUKARYOTIC TRANSLATION INITIATION FACTOR 3 SUBUNIT 11"/>
    <property type="match status" value="1"/>
</dbReference>
<keyword evidence="3" id="KW-0238">DNA-binding</keyword>
<dbReference type="GO" id="GO:0006446">
    <property type="term" value="P:regulation of translational initiation"/>
    <property type="evidence" value="ECO:0007669"/>
    <property type="project" value="InterPro"/>
</dbReference>
<dbReference type="Gene3D" id="2.40.330.10">
    <property type="entry name" value="DNA-binding pseudobarrel domain"/>
    <property type="match status" value="1"/>
</dbReference>
<dbReference type="EMBL" id="QGKY02002305">
    <property type="protein sequence ID" value="KAF2530959.1"/>
    <property type="molecule type" value="Genomic_DNA"/>
</dbReference>
<dbReference type="Gene3D" id="1.10.10.10">
    <property type="entry name" value="Winged helix-like DNA-binding domain superfamily/Winged helix DNA-binding domain"/>
    <property type="match status" value="1"/>
</dbReference>
<evidence type="ECO:0000256" key="3">
    <source>
        <dbReference type="ARBA" id="ARBA00023125"/>
    </source>
</evidence>
<feature type="region of interest" description="Disordered" evidence="6">
    <location>
        <begin position="199"/>
        <end position="224"/>
    </location>
</feature>
<dbReference type="GO" id="GO:0005852">
    <property type="term" value="C:eukaryotic translation initiation factor 3 complex"/>
    <property type="evidence" value="ECO:0007669"/>
    <property type="project" value="InterPro"/>
</dbReference>
<dbReference type="InterPro" id="IPR015300">
    <property type="entry name" value="DNA-bd_pseudobarrel_sf"/>
</dbReference>
<dbReference type="InterPro" id="IPR036390">
    <property type="entry name" value="WH_DNA-bd_sf"/>
</dbReference>
<evidence type="ECO:0000259" key="7">
    <source>
        <dbReference type="PROSITE" id="PS50863"/>
    </source>
</evidence>
<dbReference type="InterPro" id="IPR009374">
    <property type="entry name" value="eIF3k"/>
</dbReference>
<dbReference type="SUPFAM" id="SSF46785">
    <property type="entry name" value="Winged helix' DNA-binding domain"/>
    <property type="match status" value="1"/>
</dbReference>